<dbReference type="RefSeq" id="XP_008088499.1">
    <property type="nucleotide sequence ID" value="XM_008090308.1"/>
</dbReference>
<name>S3CX64_GLAL2</name>
<dbReference type="GeneID" id="19467312"/>
<evidence type="ECO:0000313" key="2">
    <source>
        <dbReference type="Proteomes" id="UP000016922"/>
    </source>
</evidence>
<evidence type="ECO:0000313" key="1">
    <source>
        <dbReference type="EMBL" id="EPE24411.1"/>
    </source>
</evidence>
<dbReference type="HOGENOM" id="CLU_767370_0_0_1"/>
<dbReference type="AlphaFoldDB" id="S3CX64"/>
<dbReference type="OrthoDB" id="2588098at2759"/>
<reference evidence="1 2" key="1">
    <citation type="journal article" date="2013" name="BMC Genomics">
        <title>Genomics-driven discovery of the pneumocandin biosynthetic gene cluster in the fungus Glarea lozoyensis.</title>
        <authorList>
            <person name="Chen L."/>
            <person name="Yue Q."/>
            <person name="Zhang X."/>
            <person name="Xiang M."/>
            <person name="Wang C."/>
            <person name="Li S."/>
            <person name="Che Y."/>
            <person name="Ortiz-Lopez F.J."/>
            <person name="Bills G.F."/>
            <person name="Liu X."/>
            <person name="An Z."/>
        </authorList>
    </citation>
    <scope>NUCLEOTIDE SEQUENCE [LARGE SCALE GENOMIC DNA]</scope>
    <source>
        <strain evidence="2">ATCC 20868 / MF5171</strain>
    </source>
</reference>
<accession>S3CX64</accession>
<dbReference type="Proteomes" id="UP000016922">
    <property type="component" value="Unassembled WGS sequence"/>
</dbReference>
<dbReference type="KEGG" id="glz:GLAREA_08263"/>
<gene>
    <name evidence="1" type="ORF">GLAREA_08263</name>
</gene>
<dbReference type="EMBL" id="KE145373">
    <property type="protein sequence ID" value="EPE24411.1"/>
    <property type="molecule type" value="Genomic_DNA"/>
</dbReference>
<protein>
    <submittedName>
        <fullName evidence="1">Uncharacterized protein</fullName>
    </submittedName>
</protein>
<organism evidence="1 2">
    <name type="scientific">Glarea lozoyensis (strain ATCC 20868 / MF5171)</name>
    <dbReference type="NCBI Taxonomy" id="1116229"/>
    <lineage>
        <taxon>Eukaryota</taxon>
        <taxon>Fungi</taxon>
        <taxon>Dikarya</taxon>
        <taxon>Ascomycota</taxon>
        <taxon>Pezizomycotina</taxon>
        <taxon>Leotiomycetes</taxon>
        <taxon>Helotiales</taxon>
        <taxon>Helotiaceae</taxon>
        <taxon>Glarea</taxon>
    </lineage>
</organism>
<proteinExistence type="predicted"/>
<keyword evidence="2" id="KW-1185">Reference proteome</keyword>
<sequence>MCPPGVDQTTRTSPKWKLLSPETQQVLPQHATSDEAYETDVWFHEDIVKASFGLKPALFDAWTLLARPVKPTSNDKKKRQHRFHEHSSGFDTLSNEIVDLIFSHILPHKTDAISLALALDSQRIWQIIFRHTNRTTLELLAPMAGKTLTIQCSWSTALPTPIQEQTELLKIVAPSGGYGRMCEARRFFWNHTTFPNPQTADMESAEWVEAVGKHLDPETGLSKYLLRELHHSKFFPKGQWMLRNLTTQEYVCSEAPLSRSAKKPLADFNTILMHRTTWATHNEDSFMTKLGLGVGKWAGCRFDIVSQDVFEAEKSTEWRDTTREVNDEVWAAREVFKGYQKTKNGKYFRGNDGVSDSILRF</sequence>